<evidence type="ECO:0000313" key="3">
    <source>
        <dbReference type="Proteomes" id="UP001612812"/>
    </source>
</evidence>
<sequence>MTVHRSRNATIGGPPRNRPAAAQVVRPASVDPPLLTHVWQIVFERQTRKREAR</sequence>
<evidence type="ECO:0000256" key="1">
    <source>
        <dbReference type="SAM" id="MobiDB-lite"/>
    </source>
</evidence>
<comment type="caution">
    <text evidence="2">The sequence shown here is derived from an EMBL/GenBank/DDBJ whole genome shotgun (WGS) entry which is preliminary data.</text>
</comment>
<dbReference type="EMBL" id="JBITLE010000004">
    <property type="protein sequence ID" value="MFI7263332.1"/>
    <property type="molecule type" value="Genomic_DNA"/>
</dbReference>
<keyword evidence="3" id="KW-1185">Reference proteome</keyword>
<organism evidence="2 3">
    <name type="scientific">Micromonospora maritima</name>
    <dbReference type="NCBI Taxonomy" id="986711"/>
    <lineage>
        <taxon>Bacteria</taxon>
        <taxon>Bacillati</taxon>
        <taxon>Actinomycetota</taxon>
        <taxon>Actinomycetes</taxon>
        <taxon>Micromonosporales</taxon>
        <taxon>Micromonosporaceae</taxon>
        <taxon>Micromonospora</taxon>
    </lineage>
</organism>
<name>A0ABW7ZKF7_9ACTN</name>
<dbReference type="NCBIfam" id="NF041725">
    <property type="entry name" value="phane_AmcA_5"/>
    <property type="match status" value="1"/>
</dbReference>
<accession>A0ABW7ZKF7</accession>
<proteinExistence type="predicted"/>
<evidence type="ECO:0000313" key="2">
    <source>
        <dbReference type="EMBL" id="MFI7263332.1"/>
    </source>
</evidence>
<feature type="region of interest" description="Disordered" evidence="1">
    <location>
        <begin position="1"/>
        <end position="20"/>
    </location>
</feature>
<reference evidence="2 3" key="1">
    <citation type="submission" date="2024-10" db="EMBL/GenBank/DDBJ databases">
        <title>The Natural Products Discovery Center: Release of the First 8490 Sequenced Strains for Exploring Actinobacteria Biosynthetic Diversity.</title>
        <authorList>
            <person name="Kalkreuter E."/>
            <person name="Kautsar S.A."/>
            <person name="Yang D."/>
            <person name="Bader C.D."/>
            <person name="Teijaro C.N."/>
            <person name="Fluegel L."/>
            <person name="Davis C.M."/>
            <person name="Simpson J.R."/>
            <person name="Lauterbach L."/>
            <person name="Steele A.D."/>
            <person name="Gui C."/>
            <person name="Meng S."/>
            <person name="Li G."/>
            <person name="Viehrig K."/>
            <person name="Ye F."/>
            <person name="Su P."/>
            <person name="Kiefer A.F."/>
            <person name="Nichols A."/>
            <person name="Cepeda A.J."/>
            <person name="Yan W."/>
            <person name="Fan B."/>
            <person name="Jiang Y."/>
            <person name="Adhikari A."/>
            <person name="Zheng C.-J."/>
            <person name="Schuster L."/>
            <person name="Cowan T.M."/>
            <person name="Smanski M.J."/>
            <person name="Chevrette M.G."/>
            <person name="De Carvalho L.P.S."/>
            <person name="Shen B."/>
        </authorList>
    </citation>
    <scope>NUCLEOTIDE SEQUENCE [LARGE SCALE GENOMIC DNA]</scope>
    <source>
        <strain evidence="2 3">NPDC049845</strain>
    </source>
</reference>
<dbReference type="RefSeq" id="WP_396769156.1">
    <property type="nucleotide sequence ID" value="NZ_JBITLA010000004.1"/>
</dbReference>
<protein>
    <submittedName>
        <fullName evidence="2">Multiple cyclophane-containing RiPP AmcA</fullName>
    </submittedName>
</protein>
<gene>
    <name evidence="2" type="primary">amcA</name>
    <name evidence="2" type="ORF">ACIBP4_13660</name>
</gene>
<dbReference type="Proteomes" id="UP001612812">
    <property type="component" value="Unassembled WGS sequence"/>
</dbReference>